<organism evidence="2 5">
    <name type="scientific">Eubacterium ventriosum</name>
    <dbReference type="NCBI Taxonomy" id="39496"/>
    <lineage>
        <taxon>Bacteria</taxon>
        <taxon>Bacillati</taxon>
        <taxon>Bacillota</taxon>
        <taxon>Clostridia</taxon>
        <taxon>Eubacteriales</taxon>
        <taxon>Eubacteriaceae</taxon>
        <taxon>Eubacterium</taxon>
    </lineage>
</organism>
<dbReference type="GO" id="GO:0005829">
    <property type="term" value="C:cytosol"/>
    <property type="evidence" value="ECO:0007669"/>
    <property type="project" value="TreeGrafter"/>
</dbReference>
<gene>
    <name evidence="3" type="ORF">DW018_00600</name>
    <name evidence="2" type="ORF">DW944_09895</name>
</gene>
<keyword evidence="5" id="KW-1185">Reference proteome</keyword>
<dbReference type="InterPro" id="IPR004013">
    <property type="entry name" value="PHP_dom"/>
</dbReference>
<dbReference type="Pfam" id="PF02811">
    <property type="entry name" value="PHP"/>
    <property type="match status" value="1"/>
</dbReference>
<dbReference type="SMART" id="SM00481">
    <property type="entry name" value="POLIIIAc"/>
    <property type="match status" value="1"/>
</dbReference>
<reference evidence="4 5" key="1">
    <citation type="submission" date="2018-08" db="EMBL/GenBank/DDBJ databases">
        <title>A genome reference for cultivated species of the human gut microbiota.</title>
        <authorList>
            <person name="Zou Y."/>
            <person name="Xue W."/>
            <person name="Luo G."/>
        </authorList>
    </citation>
    <scope>NUCLEOTIDE SEQUENCE [LARGE SCALE GENOMIC DNA]</scope>
    <source>
        <strain evidence="3 4">AF37-4</strain>
        <strain evidence="2 5">AM44-11BH</strain>
    </source>
</reference>
<dbReference type="RefSeq" id="WP_117971211.1">
    <property type="nucleotide sequence ID" value="NZ_CABJDQ010000001.1"/>
</dbReference>
<protein>
    <submittedName>
        <fullName evidence="2">Phosphatase</fullName>
    </submittedName>
</protein>
<evidence type="ECO:0000313" key="5">
    <source>
        <dbReference type="Proteomes" id="UP000284779"/>
    </source>
</evidence>
<evidence type="ECO:0000313" key="2">
    <source>
        <dbReference type="EMBL" id="RHA17236.1"/>
    </source>
</evidence>
<dbReference type="EMBL" id="QROT01000001">
    <property type="protein sequence ID" value="RHL47964.1"/>
    <property type="molecule type" value="Genomic_DNA"/>
</dbReference>
<sequence length="236" mass="26594">MNKILADMHTHTIASGHAYATLTEMCKEAANKGLEIYGITEHSSGIPGTCADLYFKNLGVVPRDLFGLDLRLGAEINIIDYNGTLDLGQEYIDRLDFVIAGIHSVCYKFGSKEENTAAIINAIKNPNVNIISHPDDGRCPLDYEALVQAAKEYHVLLEINNNALRDKNRKNVKENQKLIIENCKKYNHPFIMGSDAHFTTDIANYDHCGPLVESMNVDNELIMNYYPDRLMEFLRK</sequence>
<dbReference type="PANTHER" id="PTHR36928">
    <property type="entry name" value="PHOSPHATASE YCDX-RELATED"/>
    <property type="match status" value="1"/>
</dbReference>
<name>A0A413R5U7_9FIRM</name>
<dbReference type="CDD" id="cd07437">
    <property type="entry name" value="PHP_HisPPase_Ycdx_like"/>
    <property type="match status" value="1"/>
</dbReference>
<dbReference type="PANTHER" id="PTHR36928:SF1">
    <property type="entry name" value="PHOSPHATASE YCDX-RELATED"/>
    <property type="match status" value="1"/>
</dbReference>
<dbReference type="EMBL" id="QSFD01000010">
    <property type="protein sequence ID" value="RHA17236.1"/>
    <property type="molecule type" value="Genomic_DNA"/>
</dbReference>
<dbReference type="Proteomes" id="UP000284779">
    <property type="component" value="Unassembled WGS sequence"/>
</dbReference>
<dbReference type="InterPro" id="IPR016195">
    <property type="entry name" value="Pol/histidinol_Pase-like"/>
</dbReference>
<evidence type="ECO:0000313" key="4">
    <source>
        <dbReference type="Proteomes" id="UP000283314"/>
    </source>
</evidence>
<dbReference type="InterPro" id="IPR050243">
    <property type="entry name" value="PHP_phosphatase"/>
</dbReference>
<dbReference type="Gene3D" id="3.20.20.140">
    <property type="entry name" value="Metal-dependent hydrolases"/>
    <property type="match status" value="1"/>
</dbReference>
<evidence type="ECO:0000259" key="1">
    <source>
        <dbReference type="SMART" id="SM00481"/>
    </source>
</evidence>
<dbReference type="InterPro" id="IPR003141">
    <property type="entry name" value="Pol/His_phosphatase_N"/>
</dbReference>
<dbReference type="NCBIfam" id="NF006702">
    <property type="entry name" value="PRK09248.1"/>
    <property type="match status" value="1"/>
</dbReference>
<dbReference type="GO" id="GO:0008270">
    <property type="term" value="F:zinc ion binding"/>
    <property type="evidence" value="ECO:0007669"/>
    <property type="project" value="TreeGrafter"/>
</dbReference>
<accession>A0A413R5U7</accession>
<dbReference type="AlphaFoldDB" id="A0A413R5U7"/>
<evidence type="ECO:0000313" key="3">
    <source>
        <dbReference type="EMBL" id="RHL47964.1"/>
    </source>
</evidence>
<proteinExistence type="predicted"/>
<dbReference type="SUPFAM" id="SSF89550">
    <property type="entry name" value="PHP domain-like"/>
    <property type="match status" value="1"/>
</dbReference>
<comment type="caution">
    <text evidence="2">The sequence shown here is derived from an EMBL/GenBank/DDBJ whole genome shotgun (WGS) entry which is preliminary data.</text>
</comment>
<dbReference type="Proteomes" id="UP000283314">
    <property type="component" value="Unassembled WGS sequence"/>
</dbReference>
<dbReference type="GeneID" id="66465732"/>
<dbReference type="GO" id="GO:0042578">
    <property type="term" value="F:phosphoric ester hydrolase activity"/>
    <property type="evidence" value="ECO:0007669"/>
    <property type="project" value="TreeGrafter"/>
</dbReference>
<feature type="domain" description="Polymerase/histidinol phosphatase N-terminal" evidence="1">
    <location>
        <begin position="6"/>
        <end position="80"/>
    </location>
</feature>